<evidence type="ECO:0000256" key="1">
    <source>
        <dbReference type="SAM" id="MobiDB-lite"/>
    </source>
</evidence>
<protein>
    <submittedName>
        <fullName evidence="2">Uncharacterized protein</fullName>
    </submittedName>
</protein>
<name>A0A6J4L3N2_9BACT</name>
<feature type="non-terminal residue" evidence="2">
    <location>
        <position position="1"/>
    </location>
</feature>
<gene>
    <name evidence="2" type="ORF">AVDCRST_MAG89-1690</name>
</gene>
<feature type="compositionally biased region" description="Low complexity" evidence="1">
    <location>
        <begin position="17"/>
        <end position="26"/>
    </location>
</feature>
<accession>A0A6J4L3N2</accession>
<evidence type="ECO:0000313" key="2">
    <source>
        <dbReference type="EMBL" id="CAA9322037.1"/>
    </source>
</evidence>
<sequence length="47" mass="4916">CISISRPRTAAARRSRAQSGADAGAACTPRAPFRRASRLPAPDGARH</sequence>
<feature type="non-terminal residue" evidence="2">
    <location>
        <position position="47"/>
    </location>
</feature>
<dbReference type="EMBL" id="CADCTV010000359">
    <property type="protein sequence ID" value="CAA9322037.1"/>
    <property type="molecule type" value="Genomic_DNA"/>
</dbReference>
<feature type="region of interest" description="Disordered" evidence="1">
    <location>
        <begin position="1"/>
        <end position="47"/>
    </location>
</feature>
<reference evidence="2" key="1">
    <citation type="submission" date="2020-02" db="EMBL/GenBank/DDBJ databases">
        <authorList>
            <person name="Meier V. D."/>
        </authorList>
    </citation>
    <scope>NUCLEOTIDE SEQUENCE</scope>
    <source>
        <strain evidence="2">AVDCRST_MAG89</strain>
    </source>
</reference>
<dbReference type="AlphaFoldDB" id="A0A6J4L3N2"/>
<organism evidence="2">
    <name type="scientific">uncultured Gemmatimonadota bacterium</name>
    <dbReference type="NCBI Taxonomy" id="203437"/>
    <lineage>
        <taxon>Bacteria</taxon>
        <taxon>Pseudomonadati</taxon>
        <taxon>Gemmatimonadota</taxon>
        <taxon>environmental samples</taxon>
    </lineage>
</organism>
<feature type="compositionally biased region" description="Low complexity" evidence="1">
    <location>
        <begin position="1"/>
        <end position="10"/>
    </location>
</feature>
<proteinExistence type="predicted"/>